<feature type="region of interest" description="Disordered" evidence="8">
    <location>
        <begin position="121"/>
        <end position="140"/>
    </location>
</feature>
<dbReference type="InterPro" id="IPR039621">
    <property type="entry name" value="BG1-like"/>
</dbReference>
<comment type="caution">
    <text evidence="9">The sequence shown here is derived from an EMBL/GenBank/DDBJ whole genome shotgun (WGS) entry which is preliminary data.</text>
</comment>
<evidence type="ECO:0000256" key="8">
    <source>
        <dbReference type="SAM" id="MobiDB-lite"/>
    </source>
</evidence>
<keyword evidence="4" id="KW-0813">Transport</keyword>
<dbReference type="GO" id="GO:0005886">
    <property type="term" value="C:plasma membrane"/>
    <property type="evidence" value="ECO:0007669"/>
    <property type="project" value="UniProtKB-SubCell"/>
</dbReference>
<evidence type="ECO:0000313" key="9">
    <source>
        <dbReference type="EMBL" id="KAF3956666.1"/>
    </source>
</evidence>
<comment type="function">
    <text evidence="1">Involved in auxin transport. Regulator of the auxin signaling pathway.</text>
</comment>
<dbReference type="PANTHER" id="PTHR33541:SF12">
    <property type="entry name" value="PROTEIN BIG GRAIN 1-LIKE A"/>
    <property type="match status" value="1"/>
</dbReference>
<evidence type="ECO:0008006" key="11">
    <source>
        <dbReference type="Google" id="ProtNLM"/>
    </source>
</evidence>
<keyword evidence="10" id="KW-1185">Reference proteome</keyword>
<dbReference type="OrthoDB" id="680041at2759"/>
<protein>
    <recommendedName>
        <fullName evidence="11">Protein BIG GRAIN 1-like A</fullName>
    </recommendedName>
</protein>
<evidence type="ECO:0000256" key="6">
    <source>
        <dbReference type="ARBA" id="ARBA00023136"/>
    </source>
</evidence>
<dbReference type="AlphaFoldDB" id="A0A8J4VPT7"/>
<organism evidence="9 10">
    <name type="scientific">Castanea mollissima</name>
    <name type="common">Chinese chestnut</name>
    <dbReference type="NCBI Taxonomy" id="60419"/>
    <lineage>
        <taxon>Eukaryota</taxon>
        <taxon>Viridiplantae</taxon>
        <taxon>Streptophyta</taxon>
        <taxon>Embryophyta</taxon>
        <taxon>Tracheophyta</taxon>
        <taxon>Spermatophyta</taxon>
        <taxon>Magnoliopsida</taxon>
        <taxon>eudicotyledons</taxon>
        <taxon>Gunneridae</taxon>
        <taxon>Pentapetalae</taxon>
        <taxon>rosids</taxon>
        <taxon>fabids</taxon>
        <taxon>Fagales</taxon>
        <taxon>Fagaceae</taxon>
        <taxon>Castanea</taxon>
    </lineage>
</organism>
<gene>
    <name evidence="9" type="ORF">CMV_018224</name>
</gene>
<feature type="region of interest" description="Disordered" evidence="8">
    <location>
        <begin position="47"/>
        <end position="69"/>
    </location>
</feature>
<keyword evidence="7" id="KW-0927">Auxin signaling pathway</keyword>
<feature type="compositionally biased region" description="Low complexity" evidence="8">
    <location>
        <begin position="121"/>
        <end position="139"/>
    </location>
</feature>
<evidence type="ECO:0000313" key="10">
    <source>
        <dbReference type="Proteomes" id="UP000737018"/>
    </source>
</evidence>
<reference evidence="9" key="1">
    <citation type="submission" date="2020-03" db="EMBL/GenBank/DDBJ databases">
        <title>Castanea mollissima Vanexum genome sequencing.</title>
        <authorList>
            <person name="Staton M."/>
        </authorList>
    </citation>
    <scope>NUCLEOTIDE SEQUENCE</scope>
    <source>
        <tissue evidence="9">Leaf</tissue>
    </source>
</reference>
<sequence>MDRWEKTLREDRYSHERKNPSFSTTLLDKIYRSIDDGDKRSGELKFYRETMGKKQSKGSGKSNRALEEEEVASLRRACLIEKWMDKKAKEKATTHRRKYLTELERKSQHDHDHDQDVLFFSSTSSSSDSSSGGFSSSDTESVFGVRSRSSCFAPPRPKSVCSSVSVRSERTERKQSTLYQEQRELHMCDDHHHNTTTTTTTGQTPKLEEGIIKSKSRALKIYANLKKVKQPISPGGRFANFLNSLFATGNKKKTKNTSTSSIQGYDDAVIVERKSKSVQASTACSSASSFSRSCLSKNSPSSREKLRNGVKRTVRFYPVSVIVDEDCRPCGHKCLYEEDNSSLMAGSVPTAWKIGRSPTRRNEEELKFQVLEKTRRVEEAAREFLRDYHHQKQKKNELTMRDFHAKNDYIYEDDDDASSCSSSDLFELDHLVVMGKNRYSEELPVYETTHVDTNRAIANGLIM</sequence>
<feature type="region of interest" description="Disordered" evidence="8">
    <location>
        <begin position="146"/>
        <end position="178"/>
    </location>
</feature>
<keyword evidence="6" id="KW-0472">Membrane</keyword>
<comment type="subcellular location">
    <subcellularLocation>
        <location evidence="2">Cell membrane</location>
    </subcellularLocation>
</comment>
<keyword evidence="5" id="KW-1003">Cell membrane</keyword>
<dbReference type="GO" id="GO:0009734">
    <property type="term" value="P:auxin-activated signaling pathway"/>
    <property type="evidence" value="ECO:0007669"/>
    <property type="project" value="UniProtKB-KW"/>
</dbReference>
<proteinExistence type="inferred from homology"/>
<accession>A0A8J4VPT7</accession>
<feature type="compositionally biased region" description="Basic and acidic residues" evidence="8">
    <location>
        <begin position="167"/>
        <end position="178"/>
    </location>
</feature>
<evidence type="ECO:0000256" key="5">
    <source>
        <dbReference type="ARBA" id="ARBA00022475"/>
    </source>
</evidence>
<evidence type="ECO:0000256" key="1">
    <source>
        <dbReference type="ARBA" id="ARBA00002281"/>
    </source>
</evidence>
<dbReference type="PANTHER" id="PTHR33541">
    <property type="entry name" value="PROTEIN BIG GRAIN 1-LIKE A-RELATED"/>
    <property type="match status" value="1"/>
</dbReference>
<evidence type="ECO:0000256" key="3">
    <source>
        <dbReference type="ARBA" id="ARBA00010067"/>
    </source>
</evidence>
<comment type="similarity">
    <text evidence="3">Belongs to the BIG GRAIN 1 (BG1) plant protein family.</text>
</comment>
<evidence type="ECO:0000256" key="7">
    <source>
        <dbReference type="ARBA" id="ARBA00023294"/>
    </source>
</evidence>
<name>A0A8J4VPT7_9ROSI</name>
<evidence type="ECO:0000256" key="2">
    <source>
        <dbReference type="ARBA" id="ARBA00004236"/>
    </source>
</evidence>
<dbReference type="EMBL" id="JRKL02003022">
    <property type="protein sequence ID" value="KAF3956666.1"/>
    <property type="molecule type" value="Genomic_DNA"/>
</dbReference>
<dbReference type="Proteomes" id="UP000737018">
    <property type="component" value="Unassembled WGS sequence"/>
</dbReference>
<evidence type="ECO:0000256" key="4">
    <source>
        <dbReference type="ARBA" id="ARBA00022448"/>
    </source>
</evidence>